<evidence type="ECO:0000313" key="2">
    <source>
        <dbReference type="EMBL" id="PXW92984.1"/>
    </source>
</evidence>
<dbReference type="CDD" id="cd01948">
    <property type="entry name" value="EAL"/>
    <property type="match status" value="1"/>
</dbReference>
<dbReference type="Pfam" id="PF00563">
    <property type="entry name" value="EAL"/>
    <property type="match status" value="1"/>
</dbReference>
<dbReference type="PANTHER" id="PTHR33121:SF76">
    <property type="entry name" value="SIGNALING PROTEIN"/>
    <property type="match status" value="1"/>
</dbReference>
<feature type="domain" description="EAL" evidence="1">
    <location>
        <begin position="77"/>
        <end position="333"/>
    </location>
</feature>
<organism evidence="2 3">
    <name type="scientific">Streptohalobacillus salinus</name>
    <dbReference type="NCBI Taxonomy" id="621096"/>
    <lineage>
        <taxon>Bacteria</taxon>
        <taxon>Bacillati</taxon>
        <taxon>Bacillota</taxon>
        <taxon>Bacilli</taxon>
        <taxon>Bacillales</taxon>
        <taxon>Bacillaceae</taxon>
        <taxon>Streptohalobacillus</taxon>
    </lineage>
</organism>
<reference evidence="2 3" key="1">
    <citation type="submission" date="2018-05" db="EMBL/GenBank/DDBJ databases">
        <title>Genomic Encyclopedia of Type Strains, Phase IV (KMG-IV): sequencing the most valuable type-strain genomes for metagenomic binning, comparative biology and taxonomic classification.</title>
        <authorList>
            <person name="Goeker M."/>
        </authorList>
    </citation>
    <scope>NUCLEOTIDE SEQUENCE [LARGE SCALE GENOMIC DNA]</scope>
    <source>
        <strain evidence="2 3">DSM 22440</strain>
    </source>
</reference>
<dbReference type="InterPro" id="IPR001633">
    <property type="entry name" value="EAL_dom"/>
</dbReference>
<gene>
    <name evidence="2" type="ORF">DES38_10164</name>
</gene>
<dbReference type="GO" id="GO:0071111">
    <property type="term" value="F:cyclic-guanylate-specific phosphodiesterase activity"/>
    <property type="evidence" value="ECO:0007669"/>
    <property type="project" value="InterPro"/>
</dbReference>
<sequence length="336" mass="38591">MSCPNCTIAGQQITFRLPPAIIDVIEAHFHHTEQVFTVTDNEITTNEKGARDLNDFLTEMALTENVTFRINKFDWLDIHQFNDYRDAAWIDGLISERFLKMHFQPIIKQDGTIFAYEMLARFVDQSGTMIYPDVMFPAASRRGRTFALDRICRIHAVKQVKRLKTHQKAFINFIPTAIYSPEFCLKTTTKVAKMLDIDSSRFVFEVVETEKVKDTDHLKSILNYYLSHGFEFALDDVGAGYNTLDFLATLEPPYIKLDRDYVDGVATDFEKQRIADEVLKIAKQFKATTLAEGVESFEDFEWLKARGFELFQGYLFGKAEPDPLAIDVIDLSTLKG</sequence>
<dbReference type="InterPro" id="IPR050706">
    <property type="entry name" value="Cyclic-di-GMP_PDE-like"/>
</dbReference>
<dbReference type="RefSeq" id="WP_110250085.1">
    <property type="nucleotide sequence ID" value="NZ_QJJR01000001.1"/>
</dbReference>
<dbReference type="PANTHER" id="PTHR33121">
    <property type="entry name" value="CYCLIC DI-GMP PHOSPHODIESTERASE PDEF"/>
    <property type="match status" value="1"/>
</dbReference>
<dbReference type="InterPro" id="IPR035919">
    <property type="entry name" value="EAL_sf"/>
</dbReference>
<proteinExistence type="predicted"/>
<dbReference type="OrthoDB" id="581425at2"/>
<dbReference type="SMART" id="SM00052">
    <property type="entry name" value="EAL"/>
    <property type="match status" value="1"/>
</dbReference>
<dbReference type="EMBL" id="QJJR01000001">
    <property type="protein sequence ID" value="PXW92984.1"/>
    <property type="molecule type" value="Genomic_DNA"/>
</dbReference>
<accession>A0A2V3WHG9</accession>
<evidence type="ECO:0000259" key="1">
    <source>
        <dbReference type="PROSITE" id="PS50883"/>
    </source>
</evidence>
<name>A0A2V3WHG9_9BACI</name>
<dbReference type="Gene3D" id="3.20.20.450">
    <property type="entry name" value="EAL domain"/>
    <property type="match status" value="1"/>
</dbReference>
<protein>
    <submittedName>
        <fullName evidence="2">EAL domain-containing protein (Putative c-di-GMP-specific phosphodiesterase class I)</fullName>
    </submittedName>
</protein>
<dbReference type="SUPFAM" id="SSF141868">
    <property type="entry name" value="EAL domain-like"/>
    <property type="match status" value="1"/>
</dbReference>
<dbReference type="PROSITE" id="PS50883">
    <property type="entry name" value="EAL"/>
    <property type="match status" value="1"/>
</dbReference>
<evidence type="ECO:0000313" key="3">
    <source>
        <dbReference type="Proteomes" id="UP000247922"/>
    </source>
</evidence>
<dbReference type="Proteomes" id="UP000247922">
    <property type="component" value="Unassembled WGS sequence"/>
</dbReference>
<dbReference type="AlphaFoldDB" id="A0A2V3WHG9"/>
<comment type="caution">
    <text evidence="2">The sequence shown here is derived from an EMBL/GenBank/DDBJ whole genome shotgun (WGS) entry which is preliminary data.</text>
</comment>
<keyword evidence="3" id="KW-1185">Reference proteome</keyword>